<evidence type="ECO:0000256" key="1">
    <source>
        <dbReference type="SAM" id="Phobius"/>
    </source>
</evidence>
<name>A0ABS8Q3K5_9BURK</name>
<evidence type="ECO:0000313" key="3">
    <source>
        <dbReference type="EMBL" id="MCD2516317.1"/>
    </source>
</evidence>
<evidence type="ECO:0000259" key="2">
    <source>
        <dbReference type="Pfam" id="PF22570"/>
    </source>
</evidence>
<keyword evidence="1" id="KW-0812">Transmembrane</keyword>
<organism evidence="3 4">
    <name type="scientific">Massilia phyllostachyos</name>
    <dbReference type="NCBI Taxonomy" id="2898585"/>
    <lineage>
        <taxon>Bacteria</taxon>
        <taxon>Pseudomonadati</taxon>
        <taxon>Pseudomonadota</taxon>
        <taxon>Betaproteobacteria</taxon>
        <taxon>Burkholderiales</taxon>
        <taxon>Oxalobacteraceae</taxon>
        <taxon>Telluria group</taxon>
        <taxon>Massilia</taxon>
    </lineage>
</organism>
<dbReference type="Pfam" id="PF22570">
    <property type="entry name" value="LiaF-TM"/>
    <property type="match status" value="1"/>
</dbReference>
<feature type="transmembrane region" description="Helical" evidence="1">
    <location>
        <begin position="64"/>
        <end position="80"/>
    </location>
</feature>
<dbReference type="PANTHER" id="PTHR40763:SF5">
    <property type="entry name" value="MEMBRANE PROTEIN"/>
    <property type="match status" value="1"/>
</dbReference>
<keyword evidence="1" id="KW-1133">Transmembrane helix</keyword>
<evidence type="ECO:0000313" key="4">
    <source>
        <dbReference type="Proteomes" id="UP001179361"/>
    </source>
</evidence>
<comment type="caution">
    <text evidence="3">The sequence shown here is derived from an EMBL/GenBank/DDBJ whole genome shotgun (WGS) entry which is preliminary data.</text>
</comment>
<feature type="transmembrane region" description="Helical" evidence="1">
    <location>
        <begin position="12"/>
        <end position="29"/>
    </location>
</feature>
<gene>
    <name evidence="3" type="ORF">LQ564_08305</name>
</gene>
<keyword evidence="1" id="KW-0472">Membrane</keyword>
<keyword evidence="4" id="KW-1185">Reference proteome</keyword>
<dbReference type="EMBL" id="JAJNOC010000002">
    <property type="protein sequence ID" value="MCD2516317.1"/>
    <property type="molecule type" value="Genomic_DNA"/>
</dbReference>
<accession>A0ABS8Q3K5</accession>
<dbReference type="InterPro" id="IPR054331">
    <property type="entry name" value="LiaF_TM"/>
</dbReference>
<dbReference type="PANTHER" id="PTHR40763">
    <property type="entry name" value="MEMBRANE PROTEIN-RELATED"/>
    <property type="match status" value="1"/>
</dbReference>
<dbReference type="RefSeq" id="WP_231057639.1">
    <property type="nucleotide sequence ID" value="NZ_JAJNOC010000002.1"/>
</dbReference>
<feature type="domain" description="LiaF transmembrane" evidence="2">
    <location>
        <begin position="15"/>
        <end position="112"/>
    </location>
</feature>
<protein>
    <submittedName>
        <fullName evidence="3">Cell wall-active antibiotics response protein</fullName>
    </submittedName>
</protein>
<proteinExistence type="predicted"/>
<feature type="transmembrane region" description="Helical" evidence="1">
    <location>
        <begin position="92"/>
        <end position="109"/>
    </location>
</feature>
<reference evidence="3" key="1">
    <citation type="submission" date="2021-11" db="EMBL/GenBank/DDBJ databases">
        <title>The complete genome of Massilia sp sp. G4R7.</title>
        <authorList>
            <person name="Liu L."/>
            <person name="Yue J."/>
            <person name="Yuan J."/>
            <person name="Yang F."/>
            <person name="Li L."/>
        </authorList>
    </citation>
    <scope>NUCLEOTIDE SEQUENCE</scope>
    <source>
        <strain evidence="3">G4R7</strain>
    </source>
</reference>
<sequence length="237" mass="25958">MKNDIKSRGAKSQMVLGVLVIMAGLLFLLDNLDILELHRAISFWPIVFIVAGLVKLYDTQTRGGQLMGAGLVGLGVLIILDRMDIIDFNVRTMWPLFFIGFGIYTIWQARTGKRLVRIDGVKGEQDLNGEGLVDVTAVLGGFERRVYTPDFRGGEITAIMGGCALDLRNSSIQKEAVINVFAFWGGVTLKVPPDWTVVLNGTPIMGGFEEKTATPPDNSKRLIVQGYAIMGGVEVRN</sequence>
<dbReference type="Proteomes" id="UP001179361">
    <property type="component" value="Unassembled WGS sequence"/>
</dbReference>
<feature type="transmembrane region" description="Helical" evidence="1">
    <location>
        <begin position="41"/>
        <end position="57"/>
    </location>
</feature>